<dbReference type="PANTHER" id="PTHR33797">
    <property type="entry name" value="ORGANIC HYDROPEROXIDE RESISTANCE PROTEIN-LIKE"/>
    <property type="match status" value="1"/>
</dbReference>
<dbReference type="InterPro" id="IPR003718">
    <property type="entry name" value="OsmC/Ohr_fam"/>
</dbReference>
<comment type="similarity">
    <text evidence="1">Belongs to the OsmC/Ohr family.</text>
</comment>
<dbReference type="Gene3D" id="2.20.25.10">
    <property type="match status" value="1"/>
</dbReference>
<dbReference type="PANTHER" id="PTHR33797:SF2">
    <property type="entry name" value="ORGANIC HYDROPEROXIDE RESISTANCE PROTEIN-LIKE"/>
    <property type="match status" value="1"/>
</dbReference>
<evidence type="ECO:0000313" key="3">
    <source>
        <dbReference type="Proteomes" id="UP001187203"/>
    </source>
</evidence>
<reference evidence="3" key="1">
    <citation type="journal article" date="2023" name="Int. J. Mol. Sci.">
        <title>Genomic and Metabolic Characterization of Plant Growth-Promoting Rhizobacteria Isolated from Nodules of Clovers Grown in Non-Farmed Soil.</title>
        <authorList>
            <person name="Wojcik M."/>
            <person name="Koper P."/>
            <person name="Zebracki K."/>
            <person name="Marczak M."/>
            <person name="Mazur A."/>
        </authorList>
    </citation>
    <scope>NUCLEOTIDE SEQUENCE [LARGE SCALE GENOMIC DNA]</scope>
    <source>
        <strain evidence="3">KB12</strain>
    </source>
</reference>
<proteinExistence type="inferred from homology"/>
<comment type="caution">
    <text evidence="2">The sequence shown here is derived from an EMBL/GenBank/DDBJ whole genome shotgun (WGS) entry which is preliminary data.</text>
</comment>
<evidence type="ECO:0000256" key="1">
    <source>
        <dbReference type="ARBA" id="ARBA00007378"/>
    </source>
</evidence>
<accession>A0ABU3YS15</accession>
<dbReference type="Gene3D" id="3.30.300.20">
    <property type="match status" value="1"/>
</dbReference>
<protein>
    <submittedName>
        <fullName evidence="2">Ohr family peroxiredoxin</fullName>
    </submittedName>
</protein>
<name>A0ABU3YS15_9HYPH</name>
<dbReference type="EMBL" id="JAWJWI010000013">
    <property type="protein sequence ID" value="MDV4188542.1"/>
    <property type="molecule type" value="Genomic_DNA"/>
</dbReference>
<dbReference type="Pfam" id="PF02566">
    <property type="entry name" value="OsmC"/>
    <property type="match status" value="1"/>
</dbReference>
<dbReference type="NCBIfam" id="TIGR03561">
    <property type="entry name" value="organ_hyd_perox"/>
    <property type="match status" value="1"/>
</dbReference>
<keyword evidence="3" id="KW-1185">Reference proteome</keyword>
<dbReference type="InterPro" id="IPR015946">
    <property type="entry name" value="KH_dom-like_a/b"/>
</dbReference>
<organism evidence="2 3">
    <name type="scientific">Rhizobium brockwellii</name>
    <dbReference type="NCBI Taxonomy" id="3019932"/>
    <lineage>
        <taxon>Bacteria</taxon>
        <taxon>Pseudomonadati</taxon>
        <taxon>Pseudomonadota</taxon>
        <taxon>Alphaproteobacteria</taxon>
        <taxon>Hyphomicrobiales</taxon>
        <taxon>Rhizobiaceae</taxon>
        <taxon>Rhizobium/Agrobacterium group</taxon>
        <taxon>Rhizobium</taxon>
    </lineage>
</organism>
<evidence type="ECO:0000313" key="2">
    <source>
        <dbReference type="EMBL" id="MDV4188542.1"/>
    </source>
</evidence>
<gene>
    <name evidence="2" type="ORF">R1523_23895</name>
</gene>
<dbReference type="RefSeq" id="WP_012759336.1">
    <property type="nucleotide sequence ID" value="NZ_JAWJWH010000012.1"/>
</dbReference>
<dbReference type="InterPro" id="IPR036102">
    <property type="entry name" value="OsmC/Ohrsf"/>
</dbReference>
<dbReference type="Proteomes" id="UP001187203">
    <property type="component" value="Unassembled WGS sequence"/>
</dbReference>
<dbReference type="SUPFAM" id="SSF82784">
    <property type="entry name" value="OsmC-like"/>
    <property type="match status" value="1"/>
</dbReference>
<dbReference type="InterPro" id="IPR019953">
    <property type="entry name" value="OHR"/>
</dbReference>
<sequence length="139" mass="14910">MNNTMHLIYTAITETTGGRQNGIARSTDGVLDIRLSEPGSARIGTNPEQLMAAAWSASFASSMAKVARETGVNLPANVKIHAEVDLSSDDDQSILGVRLAIQLPGLERDVASSLIEESRRICPFSRATRGNVEVVFRIG</sequence>